<evidence type="ECO:0000313" key="6">
    <source>
        <dbReference type="Proteomes" id="UP000659654"/>
    </source>
</evidence>
<evidence type="ECO:0000313" key="7">
    <source>
        <dbReference type="WBParaSite" id="BXY_1018800.1"/>
    </source>
</evidence>
<organism evidence="5 7">
    <name type="scientific">Bursaphelenchus xylophilus</name>
    <name type="common">Pinewood nematode worm</name>
    <name type="synonym">Aphelenchoides xylophilus</name>
    <dbReference type="NCBI Taxonomy" id="6326"/>
    <lineage>
        <taxon>Eukaryota</taxon>
        <taxon>Metazoa</taxon>
        <taxon>Ecdysozoa</taxon>
        <taxon>Nematoda</taxon>
        <taxon>Chromadorea</taxon>
        <taxon>Rhabditida</taxon>
        <taxon>Tylenchina</taxon>
        <taxon>Tylenchomorpha</taxon>
        <taxon>Aphelenchoidea</taxon>
        <taxon>Aphelenchoididae</taxon>
        <taxon>Bursaphelenchus</taxon>
    </lineage>
</organism>
<dbReference type="AlphaFoldDB" id="A0A1I7SAZ1"/>
<dbReference type="EMBL" id="CAJFDI010000003">
    <property type="protein sequence ID" value="CAD5220153.1"/>
    <property type="molecule type" value="Genomic_DNA"/>
</dbReference>
<feature type="chain" id="PRO_5036022121" evidence="2">
    <location>
        <begin position="22"/>
        <end position="258"/>
    </location>
</feature>
<evidence type="ECO:0000313" key="5">
    <source>
        <dbReference type="Proteomes" id="UP000095284"/>
    </source>
</evidence>
<accession>A0A1I7SAZ1</accession>
<dbReference type="WBParaSite" id="BXY_1018800.1">
    <property type="protein sequence ID" value="BXY_1018800.1"/>
    <property type="gene ID" value="BXY_1018800"/>
</dbReference>
<reference evidence="4" key="2">
    <citation type="submission" date="2020-08" db="EMBL/GenBank/DDBJ databases">
        <authorList>
            <person name="Kikuchi T."/>
        </authorList>
    </citation>
    <scope>NUCLEOTIDE SEQUENCE</scope>
    <source>
        <strain evidence="3">Ka4C1</strain>
    </source>
</reference>
<evidence type="ECO:0000256" key="1">
    <source>
        <dbReference type="SAM" id="MobiDB-lite"/>
    </source>
</evidence>
<dbReference type="EMBL" id="CAJFCV020000003">
    <property type="protein sequence ID" value="CAG9106019.1"/>
    <property type="molecule type" value="Genomic_DNA"/>
</dbReference>
<dbReference type="Proteomes" id="UP000659654">
    <property type="component" value="Unassembled WGS sequence"/>
</dbReference>
<evidence type="ECO:0000256" key="2">
    <source>
        <dbReference type="SAM" id="SignalP"/>
    </source>
</evidence>
<reference evidence="7" key="1">
    <citation type="submission" date="2016-11" db="UniProtKB">
        <authorList>
            <consortium name="WormBaseParasite"/>
        </authorList>
    </citation>
    <scope>IDENTIFICATION</scope>
</reference>
<dbReference type="OrthoDB" id="10501976at2759"/>
<evidence type="ECO:0000313" key="4">
    <source>
        <dbReference type="EMBL" id="CAG9106019.1"/>
    </source>
</evidence>
<feature type="signal peptide" evidence="2">
    <location>
        <begin position="1"/>
        <end position="21"/>
    </location>
</feature>
<keyword evidence="2" id="KW-0732">Signal</keyword>
<gene>
    <name evidence="3" type="ORF">BXYJ_LOCUS6036</name>
</gene>
<feature type="region of interest" description="Disordered" evidence="1">
    <location>
        <begin position="52"/>
        <end position="74"/>
    </location>
</feature>
<proteinExistence type="predicted"/>
<evidence type="ECO:0000313" key="3">
    <source>
        <dbReference type="EMBL" id="CAD5220153.1"/>
    </source>
</evidence>
<protein>
    <submittedName>
        <fullName evidence="3">(pine wood nematode) hypothetical protein</fullName>
    </submittedName>
</protein>
<keyword evidence="6" id="KW-1185">Reference proteome</keyword>
<feature type="compositionally biased region" description="Basic and acidic residues" evidence="1">
    <location>
        <begin position="52"/>
        <end position="61"/>
    </location>
</feature>
<name>A0A1I7SAZ1_BURXY</name>
<dbReference type="Proteomes" id="UP000095284">
    <property type="component" value="Unplaced"/>
</dbReference>
<sequence>MMAGYLTCCLWITLFAHGILGLAENEVQENGTTTLVDHGEGDYIEETKIAEETSTQHHTSETPDFNTPLPTLTTEQPTPVAVQQTYYLEDFYSDKGNLTVPITKDESGLVNTTLSVSINTDVARSLNLTSIGDFYRECIKNLKGSNPVLEKLIIRPFSLEFTNCDISIINEIPNTDEYTTLSTHIVHAIAKSLNEFRLKSAPIELTLNIRSNQLRKDSITQISINTNYTQTLENEPIPAKISLQTRTTSASECPGDQL</sequence>
<dbReference type="Proteomes" id="UP000582659">
    <property type="component" value="Unassembled WGS sequence"/>
</dbReference>